<dbReference type="Proteomes" id="UP000614350">
    <property type="component" value="Unassembled WGS sequence"/>
</dbReference>
<sequence length="70" mass="7871">MNILERLNVLGLTYVSNHESRDVGIALIIVTGCISVSMGSRWKVFENNEEAFHSGKLLKNLTEQLKLIKV</sequence>
<protein>
    <submittedName>
        <fullName evidence="1">Uncharacterized protein</fullName>
    </submittedName>
</protein>
<reference evidence="1" key="1">
    <citation type="journal article" date="2020" name="G3 (Bethesda)">
        <title>High-Quality Assemblies for Three Invasive Social Wasps from the &lt;i&gt;Vespula&lt;/i&gt; Genus.</title>
        <authorList>
            <person name="Harrop T.W.R."/>
            <person name="Guhlin J."/>
            <person name="McLaughlin G.M."/>
            <person name="Permina E."/>
            <person name="Stockwell P."/>
            <person name="Gilligan J."/>
            <person name="Le Lec M.F."/>
            <person name="Gruber M.A.M."/>
            <person name="Quinn O."/>
            <person name="Lovegrove M."/>
            <person name="Duncan E.J."/>
            <person name="Remnant E.J."/>
            <person name="Van Eeckhoven J."/>
            <person name="Graham B."/>
            <person name="Knapp R.A."/>
            <person name="Langford K.W."/>
            <person name="Kronenberg Z."/>
            <person name="Press M.O."/>
            <person name="Eacker S.M."/>
            <person name="Wilson-Rankin E.E."/>
            <person name="Purcell J."/>
            <person name="Lester P.J."/>
            <person name="Dearden P.K."/>
        </authorList>
    </citation>
    <scope>NUCLEOTIDE SEQUENCE</scope>
    <source>
        <strain evidence="1">Marl-1</strain>
    </source>
</reference>
<name>A0A834K229_VESVU</name>
<gene>
    <name evidence="1" type="ORF">HZH66_006558</name>
</gene>
<organism evidence="1 2">
    <name type="scientific">Vespula vulgaris</name>
    <name type="common">Yellow jacket</name>
    <name type="synonym">Wasp</name>
    <dbReference type="NCBI Taxonomy" id="7454"/>
    <lineage>
        <taxon>Eukaryota</taxon>
        <taxon>Metazoa</taxon>
        <taxon>Ecdysozoa</taxon>
        <taxon>Arthropoda</taxon>
        <taxon>Hexapoda</taxon>
        <taxon>Insecta</taxon>
        <taxon>Pterygota</taxon>
        <taxon>Neoptera</taxon>
        <taxon>Endopterygota</taxon>
        <taxon>Hymenoptera</taxon>
        <taxon>Apocrita</taxon>
        <taxon>Aculeata</taxon>
        <taxon>Vespoidea</taxon>
        <taxon>Vespidae</taxon>
        <taxon>Vespinae</taxon>
        <taxon>Vespula</taxon>
    </lineage>
</organism>
<evidence type="ECO:0000313" key="1">
    <source>
        <dbReference type="EMBL" id="KAF7398661.1"/>
    </source>
</evidence>
<dbReference type="AlphaFoldDB" id="A0A834K229"/>
<accession>A0A834K229</accession>
<comment type="caution">
    <text evidence="1">The sequence shown here is derived from an EMBL/GenBank/DDBJ whole genome shotgun (WGS) entry which is preliminary data.</text>
</comment>
<dbReference type="PROSITE" id="PS51257">
    <property type="entry name" value="PROKAR_LIPOPROTEIN"/>
    <property type="match status" value="1"/>
</dbReference>
<proteinExistence type="predicted"/>
<evidence type="ECO:0000313" key="2">
    <source>
        <dbReference type="Proteomes" id="UP000614350"/>
    </source>
</evidence>
<keyword evidence="2" id="KW-1185">Reference proteome</keyword>
<dbReference type="EMBL" id="JACSEA010000006">
    <property type="protein sequence ID" value="KAF7398661.1"/>
    <property type="molecule type" value="Genomic_DNA"/>
</dbReference>